<dbReference type="AlphaFoldDB" id="A0A8J4EE19"/>
<protein>
    <submittedName>
        <fullName evidence="1">Uncharacterized protein</fullName>
    </submittedName>
</protein>
<accession>A0A8J4EE19</accession>
<gene>
    <name evidence="1" type="ORF">Voc01_061780</name>
</gene>
<dbReference type="EMBL" id="BOPH01000087">
    <property type="protein sequence ID" value="GIJ71261.1"/>
    <property type="molecule type" value="Genomic_DNA"/>
</dbReference>
<proteinExistence type="predicted"/>
<organism evidence="1 2">
    <name type="scientific">Virgisporangium ochraceum</name>
    <dbReference type="NCBI Taxonomy" id="65505"/>
    <lineage>
        <taxon>Bacteria</taxon>
        <taxon>Bacillati</taxon>
        <taxon>Actinomycetota</taxon>
        <taxon>Actinomycetes</taxon>
        <taxon>Micromonosporales</taxon>
        <taxon>Micromonosporaceae</taxon>
        <taxon>Virgisporangium</taxon>
    </lineage>
</organism>
<evidence type="ECO:0000313" key="1">
    <source>
        <dbReference type="EMBL" id="GIJ71261.1"/>
    </source>
</evidence>
<dbReference type="RefSeq" id="WP_203931142.1">
    <property type="nucleotide sequence ID" value="NZ_BOPH01000087.1"/>
</dbReference>
<sequence length="67" mass="7495">MPSDVLLYQLLLVELTNALRNRDADAAGAVLKKMYTVQPNWTEGLVNFLIQEGLHRSRASHRSGLSD</sequence>
<dbReference type="Proteomes" id="UP000635606">
    <property type="component" value="Unassembled WGS sequence"/>
</dbReference>
<keyword evidence="2" id="KW-1185">Reference proteome</keyword>
<comment type="caution">
    <text evidence="1">The sequence shown here is derived from an EMBL/GenBank/DDBJ whole genome shotgun (WGS) entry which is preliminary data.</text>
</comment>
<reference evidence="1" key="1">
    <citation type="submission" date="2021-01" db="EMBL/GenBank/DDBJ databases">
        <title>Whole genome shotgun sequence of Virgisporangium ochraceum NBRC 16418.</title>
        <authorList>
            <person name="Komaki H."/>
            <person name="Tamura T."/>
        </authorList>
    </citation>
    <scope>NUCLEOTIDE SEQUENCE</scope>
    <source>
        <strain evidence="1">NBRC 16418</strain>
    </source>
</reference>
<evidence type="ECO:0000313" key="2">
    <source>
        <dbReference type="Proteomes" id="UP000635606"/>
    </source>
</evidence>
<name>A0A8J4EE19_9ACTN</name>